<dbReference type="AlphaFoldDB" id="A0A9D2SFP2"/>
<proteinExistence type="predicted"/>
<evidence type="ECO:0008006" key="4">
    <source>
        <dbReference type="Google" id="ProtNLM"/>
    </source>
</evidence>
<name>A0A9D2SFP2_9FIRM</name>
<evidence type="ECO:0000313" key="2">
    <source>
        <dbReference type="EMBL" id="HJB98026.1"/>
    </source>
</evidence>
<organism evidence="2 3">
    <name type="scientific">Candidatus Acutalibacter pullicola</name>
    <dbReference type="NCBI Taxonomy" id="2838417"/>
    <lineage>
        <taxon>Bacteria</taxon>
        <taxon>Bacillati</taxon>
        <taxon>Bacillota</taxon>
        <taxon>Clostridia</taxon>
        <taxon>Eubacteriales</taxon>
        <taxon>Acutalibacteraceae</taxon>
        <taxon>Acutalibacter</taxon>
    </lineage>
</organism>
<keyword evidence="1" id="KW-0732">Signal</keyword>
<comment type="caution">
    <text evidence="2">The sequence shown here is derived from an EMBL/GenBank/DDBJ whole genome shotgun (WGS) entry which is preliminary data.</text>
</comment>
<protein>
    <recommendedName>
        <fullName evidence="4">Lipoprotein</fullName>
    </recommendedName>
</protein>
<reference evidence="2" key="1">
    <citation type="journal article" date="2021" name="PeerJ">
        <title>Extensive microbial diversity within the chicken gut microbiome revealed by metagenomics and culture.</title>
        <authorList>
            <person name="Gilroy R."/>
            <person name="Ravi A."/>
            <person name="Getino M."/>
            <person name="Pursley I."/>
            <person name="Horton D.L."/>
            <person name="Alikhan N.F."/>
            <person name="Baker D."/>
            <person name="Gharbi K."/>
            <person name="Hall N."/>
            <person name="Watson M."/>
            <person name="Adriaenssens E.M."/>
            <person name="Foster-Nyarko E."/>
            <person name="Jarju S."/>
            <person name="Secka A."/>
            <person name="Antonio M."/>
            <person name="Oren A."/>
            <person name="Chaudhuri R.R."/>
            <person name="La Ragione R."/>
            <person name="Hildebrand F."/>
            <person name="Pallen M.J."/>
        </authorList>
    </citation>
    <scope>NUCLEOTIDE SEQUENCE</scope>
    <source>
        <strain evidence="2">CHK185-1770</strain>
    </source>
</reference>
<evidence type="ECO:0000256" key="1">
    <source>
        <dbReference type="SAM" id="SignalP"/>
    </source>
</evidence>
<reference evidence="2" key="2">
    <citation type="submission" date="2021-04" db="EMBL/GenBank/DDBJ databases">
        <authorList>
            <person name="Gilroy R."/>
        </authorList>
    </citation>
    <scope>NUCLEOTIDE SEQUENCE</scope>
    <source>
        <strain evidence="2">CHK185-1770</strain>
    </source>
</reference>
<accession>A0A9D2SFP2</accession>
<gene>
    <name evidence="2" type="ORF">H9710_05525</name>
</gene>
<sequence>MRKLMQNIVFCTLSCFILLSNLSACSQHAQSGTQLFDFPEDATVSYMENRLSNMPRELEEELQQEVLQKLNAFRYEKTQAWDNPTYSSEFLQITSGQETYLLHIVGTDTLLLWEDGYYQSTTGGYFSPRWKEKNYGKTVTAPPEELAAYYPPIPTNGKPIFTWDPETVTGAAIRDENYPEVERKLRGDDLENLVSHLAAARYTEKTDASKAVSQFAVNLTFQDGVQSGWMKVHSIFVALPDGTTFSTRGRPYTVGLDDNWLFDLMYPDADT</sequence>
<dbReference type="Proteomes" id="UP000826793">
    <property type="component" value="Unassembled WGS sequence"/>
</dbReference>
<dbReference type="EMBL" id="DWXG01000043">
    <property type="protein sequence ID" value="HJB98026.1"/>
    <property type="molecule type" value="Genomic_DNA"/>
</dbReference>
<feature type="signal peptide" evidence="1">
    <location>
        <begin position="1"/>
        <end position="29"/>
    </location>
</feature>
<feature type="chain" id="PRO_5038350359" description="Lipoprotein" evidence="1">
    <location>
        <begin position="30"/>
        <end position="271"/>
    </location>
</feature>
<evidence type="ECO:0000313" key="3">
    <source>
        <dbReference type="Proteomes" id="UP000826793"/>
    </source>
</evidence>